<evidence type="ECO:0000313" key="2">
    <source>
        <dbReference type="Proteomes" id="UP000266723"/>
    </source>
</evidence>
<name>A0ABQ7BW11_BRACR</name>
<keyword evidence="2" id="KW-1185">Reference proteome</keyword>
<gene>
    <name evidence="1" type="ORF">DY000_02010461</name>
</gene>
<dbReference type="Proteomes" id="UP000266723">
    <property type="component" value="Unassembled WGS sequence"/>
</dbReference>
<proteinExistence type="predicted"/>
<sequence length="201" mass="22995">MFTAFKKKSEEHEKLIDSLAKHFETLTERTRAVPPRGDTKICRRRLDFATPLDRPGSTHEDLTREKLDETTPAVTRKNLKIFHLPHGKRRITSANKSIWIPANSPITRTKTLTYTCKKPEAAPLGTTLPMVLTFEFPSGCYPMVLTFEGILSFMSYVLDSYLSRPSFVVLSMVWPSVALFYVYRDWPCVALNPRHFAALSK</sequence>
<evidence type="ECO:0000313" key="1">
    <source>
        <dbReference type="EMBL" id="KAF3543453.1"/>
    </source>
</evidence>
<dbReference type="EMBL" id="QGKV02000832">
    <property type="protein sequence ID" value="KAF3543453.1"/>
    <property type="molecule type" value="Genomic_DNA"/>
</dbReference>
<accession>A0ABQ7BW11</accession>
<protein>
    <submittedName>
        <fullName evidence="1">Uncharacterized protein</fullName>
    </submittedName>
</protein>
<reference evidence="1 2" key="1">
    <citation type="journal article" date="2020" name="BMC Genomics">
        <title>Intraspecific diversification of the crop wild relative Brassica cretica Lam. using demographic model selection.</title>
        <authorList>
            <person name="Kioukis A."/>
            <person name="Michalopoulou V.A."/>
            <person name="Briers L."/>
            <person name="Pirintsos S."/>
            <person name="Studholme D.J."/>
            <person name="Pavlidis P."/>
            <person name="Sarris P.F."/>
        </authorList>
    </citation>
    <scope>NUCLEOTIDE SEQUENCE [LARGE SCALE GENOMIC DNA]</scope>
    <source>
        <strain evidence="2">cv. PFS-1207/04</strain>
    </source>
</reference>
<organism evidence="1 2">
    <name type="scientific">Brassica cretica</name>
    <name type="common">Mustard</name>
    <dbReference type="NCBI Taxonomy" id="69181"/>
    <lineage>
        <taxon>Eukaryota</taxon>
        <taxon>Viridiplantae</taxon>
        <taxon>Streptophyta</taxon>
        <taxon>Embryophyta</taxon>
        <taxon>Tracheophyta</taxon>
        <taxon>Spermatophyta</taxon>
        <taxon>Magnoliopsida</taxon>
        <taxon>eudicotyledons</taxon>
        <taxon>Gunneridae</taxon>
        <taxon>Pentapetalae</taxon>
        <taxon>rosids</taxon>
        <taxon>malvids</taxon>
        <taxon>Brassicales</taxon>
        <taxon>Brassicaceae</taxon>
        <taxon>Brassiceae</taxon>
        <taxon>Brassica</taxon>
    </lineage>
</organism>
<comment type="caution">
    <text evidence="1">The sequence shown here is derived from an EMBL/GenBank/DDBJ whole genome shotgun (WGS) entry which is preliminary data.</text>
</comment>